<comment type="caution">
    <text evidence="1">The sequence shown here is derived from an EMBL/GenBank/DDBJ whole genome shotgun (WGS) entry which is preliminary data.</text>
</comment>
<protein>
    <submittedName>
        <fullName evidence="1">Uncharacterized protein</fullName>
    </submittedName>
</protein>
<reference evidence="1 2" key="1">
    <citation type="submission" date="2022-06" db="EMBL/GenBank/DDBJ databases">
        <title>A taxonomic note on the genus Prevotella: Description of four novel genera and emended description of the genera Hallella and Xylanibacter.</title>
        <authorList>
            <person name="Hitch T.C.A."/>
        </authorList>
    </citation>
    <scope>NUCLEOTIDE SEQUENCE [LARGE SCALE GENOMIC DNA]</scope>
    <source>
        <strain evidence="1 2">DSM 100619</strain>
    </source>
</reference>
<evidence type="ECO:0000313" key="1">
    <source>
        <dbReference type="EMBL" id="MCO6024628.1"/>
    </source>
</evidence>
<proteinExistence type="predicted"/>
<evidence type="ECO:0000313" key="2">
    <source>
        <dbReference type="Proteomes" id="UP001204015"/>
    </source>
</evidence>
<keyword evidence="2" id="KW-1185">Reference proteome</keyword>
<organism evidence="1 2">
    <name type="scientific">Segatella cerevisiae</name>
    <dbReference type="NCBI Taxonomy" id="2053716"/>
    <lineage>
        <taxon>Bacteria</taxon>
        <taxon>Pseudomonadati</taxon>
        <taxon>Bacteroidota</taxon>
        <taxon>Bacteroidia</taxon>
        <taxon>Bacteroidales</taxon>
        <taxon>Prevotellaceae</taxon>
        <taxon>Segatella</taxon>
    </lineage>
</organism>
<accession>A0ABT1BW47</accession>
<dbReference type="EMBL" id="JAMXLY010000004">
    <property type="protein sequence ID" value="MCO6024628.1"/>
    <property type="molecule type" value="Genomic_DNA"/>
</dbReference>
<dbReference type="RefSeq" id="WP_252759990.1">
    <property type="nucleotide sequence ID" value="NZ_JAMXLY010000004.1"/>
</dbReference>
<gene>
    <name evidence="1" type="ORF">NG821_02020</name>
</gene>
<dbReference type="Proteomes" id="UP001204015">
    <property type="component" value="Unassembled WGS sequence"/>
</dbReference>
<name>A0ABT1BW47_9BACT</name>
<sequence length="260" mass="29346">MTIIESKIIGKESQETCEDGIVVTDQFISIVDGSTSKTPMRISREMKNGRYCMLIISGFIRQLKPETTLTEFCQGVTECVRQHYPAQLLTHLASHPEDRMTASAIVYSHYRNEIWMVGDCQGIVNGKLWENGKPYEERIALKRKTLIQQGVSPDDARKAIIPDLIQAMKEGQNKTYAVIDGFPIFQKGIKVIPCPRAAGSEIVLASDGYPFLRDTFQESEHLLATQLEKDPQNISSFLATKGLKTGYKSFDDRSYIRFQV</sequence>